<dbReference type="GO" id="GO:0005576">
    <property type="term" value="C:extracellular region"/>
    <property type="evidence" value="ECO:0007669"/>
    <property type="project" value="UniProtKB-SubCell"/>
</dbReference>
<dbReference type="Gene3D" id="1.10.110.10">
    <property type="entry name" value="Plant lipid-transfer and hydrophobic proteins"/>
    <property type="match status" value="1"/>
</dbReference>
<dbReference type="SMART" id="SM00499">
    <property type="entry name" value="AAI"/>
    <property type="match status" value="1"/>
</dbReference>
<dbReference type="GeneID" id="120262928"/>
<reference evidence="7" key="2">
    <citation type="submission" date="2025-08" db="UniProtKB">
        <authorList>
            <consortium name="RefSeq"/>
        </authorList>
    </citation>
    <scope>IDENTIFICATION</scope>
</reference>
<dbReference type="SUPFAM" id="SSF47699">
    <property type="entry name" value="Bifunctional inhibitor/lipid-transfer protein/seed storage 2S albumin"/>
    <property type="match status" value="1"/>
</dbReference>
<evidence type="ECO:0000256" key="4">
    <source>
        <dbReference type="SAM" id="SignalP"/>
    </source>
</evidence>
<accession>A0AB40BKB6</accession>
<evidence type="ECO:0000313" key="6">
    <source>
        <dbReference type="Proteomes" id="UP001515500"/>
    </source>
</evidence>
<name>A0AB40BKB6_DIOCR</name>
<dbReference type="InterPro" id="IPR036312">
    <property type="entry name" value="Bifun_inhib/LTP/seed_sf"/>
</dbReference>
<comment type="subcellular location">
    <subcellularLocation>
        <location evidence="1">Secreted</location>
    </subcellularLocation>
</comment>
<dbReference type="PANTHER" id="PTHR35501">
    <property type="entry name" value="PROTEIN YY1"/>
    <property type="match status" value="1"/>
</dbReference>
<comment type="similarity">
    <text evidence="3">Belongs to the A9/FIL1 family.</text>
</comment>
<protein>
    <submittedName>
        <fullName evidence="7">Protein LIM3-like</fullName>
    </submittedName>
</protein>
<evidence type="ECO:0000313" key="7">
    <source>
        <dbReference type="RefSeq" id="XP_039126813.1"/>
    </source>
</evidence>
<evidence type="ECO:0000256" key="2">
    <source>
        <dbReference type="ARBA" id="ARBA00022525"/>
    </source>
</evidence>
<dbReference type="InterPro" id="IPR016140">
    <property type="entry name" value="Bifunc_inhib/LTP/seed_store"/>
</dbReference>
<feature type="domain" description="Bifunctional inhibitor/plant lipid transfer protein/seed storage helical" evidence="5">
    <location>
        <begin position="27"/>
        <end position="87"/>
    </location>
</feature>
<keyword evidence="4" id="KW-0732">Signal</keyword>
<organism evidence="6 7">
    <name type="scientific">Dioscorea cayennensis subsp. rotundata</name>
    <name type="common">White Guinea yam</name>
    <name type="synonym">Dioscorea rotundata</name>
    <dbReference type="NCBI Taxonomy" id="55577"/>
    <lineage>
        <taxon>Eukaryota</taxon>
        <taxon>Viridiplantae</taxon>
        <taxon>Streptophyta</taxon>
        <taxon>Embryophyta</taxon>
        <taxon>Tracheophyta</taxon>
        <taxon>Spermatophyta</taxon>
        <taxon>Magnoliopsida</taxon>
        <taxon>Liliopsida</taxon>
        <taxon>Dioscoreales</taxon>
        <taxon>Dioscoreaceae</taxon>
        <taxon>Dioscorea</taxon>
    </lineage>
</organism>
<gene>
    <name evidence="7" type="primary">LOC120262928</name>
</gene>
<evidence type="ECO:0000256" key="3">
    <source>
        <dbReference type="ARBA" id="ARBA00038300"/>
    </source>
</evidence>
<reference evidence="6" key="1">
    <citation type="submission" date="2025-05" db="UniProtKB">
        <authorList>
            <consortium name="RefSeq"/>
        </authorList>
    </citation>
    <scope>NUCLEOTIDE SEQUENCE [LARGE SCALE GENOMIC DNA]</scope>
</reference>
<keyword evidence="2" id="KW-0964">Secreted</keyword>
<dbReference type="AlphaFoldDB" id="A0AB40BKB6"/>
<evidence type="ECO:0000256" key="1">
    <source>
        <dbReference type="ARBA" id="ARBA00004613"/>
    </source>
</evidence>
<dbReference type="Pfam" id="PF14368">
    <property type="entry name" value="LTP_2"/>
    <property type="match status" value="1"/>
</dbReference>
<keyword evidence="6" id="KW-1185">Reference proteome</keyword>
<proteinExistence type="inferred from homology"/>
<feature type="signal peptide" evidence="4">
    <location>
        <begin position="1"/>
        <end position="24"/>
    </location>
</feature>
<evidence type="ECO:0000259" key="5">
    <source>
        <dbReference type="SMART" id="SM00499"/>
    </source>
</evidence>
<dbReference type="RefSeq" id="XP_039126813.1">
    <property type="nucleotide sequence ID" value="XM_039270879.1"/>
</dbReference>
<dbReference type="Proteomes" id="UP001515500">
    <property type="component" value="Chromosome 1"/>
</dbReference>
<sequence>MAAVKIVLMILMVTLVMQSRLVFSQNCSANLGALTTCAAYVLPGGPQGPPSAECCGALRAVDRTCLCSTVDIINRIPRDCNLPVVTCV</sequence>
<feature type="chain" id="PRO_5044216128" evidence="4">
    <location>
        <begin position="25"/>
        <end position="88"/>
    </location>
</feature>
<dbReference type="PANTHER" id="PTHR35501:SF3">
    <property type="entry name" value="PROTEIN YY1"/>
    <property type="match status" value="1"/>
</dbReference>